<keyword evidence="1" id="KW-0732">Signal</keyword>
<organism evidence="2 3">
    <name type="scientific">Roseobacter cerasinus</name>
    <dbReference type="NCBI Taxonomy" id="2602289"/>
    <lineage>
        <taxon>Bacteria</taxon>
        <taxon>Pseudomonadati</taxon>
        <taxon>Pseudomonadota</taxon>
        <taxon>Alphaproteobacteria</taxon>
        <taxon>Rhodobacterales</taxon>
        <taxon>Roseobacteraceae</taxon>
        <taxon>Roseobacter</taxon>
    </lineage>
</organism>
<feature type="chain" id="PRO_5024852423" description="Lipoprotein" evidence="1">
    <location>
        <begin position="27"/>
        <end position="143"/>
    </location>
</feature>
<accession>A0A640VZE6</accession>
<feature type="signal peptide" evidence="1">
    <location>
        <begin position="1"/>
        <end position="26"/>
    </location>
</feature>
<proteinExistence type="predicted"/>
<dbReference type="AlphaFoldDB" id="A0A640VZE6"/>
<evidence type="ECO:0000313" key="2">
    <source>
        <dbReference type="EMBL" id="GFE52481.1"/>
    </source>
</evidence>
<keyword evidence="3" id="KW-1185">Reference proteome</keyword>
<gene>
    <name evidence="2" type="ORF">So717_42340</name>
</gene>
<reference evidence="2 3" key="1">
    <citation type="submission" date="2019-12" db="EMBL/GenBank/DDBJ databases">
        <title>Roseobacter cerasinus sp. nov., isolated from seawater around aquaculture.</title>
        <authorList>
            <person name="Muramatsu S."/>
            <person name="Takabe Y."/>
            <person name="Mori K."/>
            <person name="Takaichi S."/>
            <person name="Hanada S."/>
        </authorList>
    </citation>
    <scope>NUCLEOTIDE SEQUENCE [LARGE SCALE GENOMIC DNA]</scope>
    <source>
        <strain evidence="2 3">AI77</strain>
    </source>
</reference>
<evidence type="ECO:0000313" key="3">
    <source>
        <dbReference type="Proteomes" id="UP000436522"/>
    </source>
</evidence>
<evidence type="ECO:0000256" key="1">
    <source>
        <dbReference type="SAM" id="SignalP"/>
    </source>
</evidence>
<name>A0A640VZE6_9RHOB</name>
<dbReference type="Proteomes" id="UP000436522">
    <property type="component" value="Unassembled WGS sequence"/>
</dbReference>
<evidence type="ECO:0008006" key="4">
    <source>
        <dbReference type="Google" id="ProtNLM"/>
    </source>
</evidence>
<comment type="caution">
    <text evidence="2">The sequence shown here is derived from an EMBL/GenBank/DDBJ whole genome shotgun (WGS) entry which is preliminary data.</text>
</comment>
<dbReference type="EMBL" id="BLIV01000013">
    <property type="protein sequence ID" value="GFE52481.1"/>
    <property type="molecule type" value="Genomic_DNA"/>
</dbReference>
<sequence>MPKRFTDLALGSALTLLLSAHTPALAGGAAQSQKAPVYVMCGSDQDPALCKALAEALTQTSAGREVKIWVKDTPVTGSYHMTIRFVQNVQTDDSLSGHLLWQTAGGAPETGPTLEVSVMDAVLTEQILKGFAQHLLQSSDIPM</sequence>
<protein>
    <recommendedName>
        <fullName evidence="4">Lipoprotein</fullName>
    </recommendedName>
</protein>